<name>A0AA43QX84_MYCAR</name>
<dbReference type="GO" id="GO:0006289">
    <property type="term" value="P:nucleotide-excision repair"/>
    <property type="evidence" value="ECO:0007669"/>
    <property type="project" value="InterPro"/>
</dbReference>
<evidence type="ECO:0000313" key="8">
    <source>
        <dbReference type="EMBL" id="MDI3349847.1"/>
    </source>
</evidence>
<keyword evidence="2" id="KW-0227">DNA damage</keyword>
<dbReference type="GO" id="GO:0009380">
    <property type="term" value="C:excinuclease repair complex"/>
    <property type="evidence" value="ECO:0007669"/>
    <property type="project" value="TreeGrafter"/>
</dbReference>
<dbReference type="InterPro" id="IPR038476">
    <property type="entry name" value="UvrC_RNase_H_dom_sf"/>
</dbReference>
<dbReference type="SUPFAM" id="SSF82771">
    <property type="entry name" value="GIY-YIG endonuclease"/>
    <property type="match status" value="1"/>
</dbReference>
<evidence type="ECO:0000256" key="4">
    <source>
        <dbReference type="ARBA" id="ARBA00022881"/>
    </source>
</evidence>
<keyword evidence="4" id="KW-0267">Excision nuclease</keyword>
<evidence type="ECO:0000256" key="2">
    <source>
        <dbReference type="ARBA" id="ARBA00022763"/>
    </source>
</evidence>
<dbReference type="PROSITE" id="PS50165">
    <property type="entry name" value="UVRC"/>
    <property type="match status" value="1"/>
</dbReference>
<reference evidence="8" key="1">
    <citation type="submission" date="2022-11" db="EMBL/GenBank/DDBJ databases">
        <title>Draft genome of Mycoplasma arginini isolated from fly.</title>
        <authorList>
            <person name="Severgnini M."/>
            <person name="Gioia G."/>
            <person name="Cremonesi P."/>
            <person name="Moroni P."/>
            <person name="Addis M.F."/>
            <person name="Castiglioni B."/>
        </authorList>
    </citation>
    <scope>NUCLEOTIDE SEQUENCE</scope>
    <source>
        <strain evidence="8">QMP CG1-1632</strain>
    </source>
</reference>
<protein>
    <submittedName>
        <fullName evidence="8">GIY-YIG nuclease family protein</fullName>
    </submittedName>
</protein>
<dbReference type="FunFam" id="3.40.1440.10:FF:000001">
    <property type="entry name" value="UvrABC system protein C"/>
    <property type="match status" value="1"/>
</dbReference>
<dbReference type="GO" id="GO:0009381">
    <property type="term" value="F:excinuclease ABC activity"/>
    <property type="evidence" value="ECO:0007669"/>
    <property type="project" value="InterPro"/>
</dbReference>
<dbReference type="InterPro" id="IPR000305">
    <property type="entry name" value="GIY-YIG_endonuc"/>
</dbReference>
<dbReference type="Pfam" id="PF01541">
    <property type="entry name" value="GIY-YIG"/>
    <property type="match status" value="1"/>
</dbReference>
<dbReference type="RefSeq" id="WP_282459220.1">
    <property type="nucleotide sequence ID" value="NZ_JAPFAR010000148.1"/>
</dbReference>
<accession>A0AA43QX84</accession>
<dbReference type="SMART" id="SM00465">
    <property type="entry name" value="GIYc"/>
    <property type="match status" value="1"/>
</dbReference>
<evidence type="ECO:0000256" key="1">
    <source>
        <dbReference type="ARBA" id="ARBA00022490"/>
    </source>
</evidence>
<keyword evidence="1" id="KW-0963">Cytoplasm</keyword>
<dbReference type="InterPro" id="IPR010994">
    <property type="entry name" value="RuvA_2-like"/>
</dbReference>
<dbReference type="InterPro" id="IPR035901">
    <property type="entry name" value="GIY-YIG_endonuc_sf"/>
</dbReference>
<evidence type="ECO:0000256" key="5">
    <source>
        <dbReference type="ARBA" id="ARBA00023204"/>
    </source>
</evidence>
<evidence type="ECO:0000256" key="3">
    <source>
        <dbReference type="ARBA" id="ARBA00022769"/>
    </source>
</evidence>
<dbReference type="PROSITE" id="PS50164">
    <property type="entry name" value="GIY_YIG"/>
    <property type="match status" value="1"/>
</dbReference>
<gene>
    <name evidence="8" type="ORF">DCBHLPFO_00369</name>
</gene>
<evidence type="ECO:0000259" key="7">
    <source>
        <dbReference type="PROSITE" id="PS50165"/>
    </source>
</evidence>
<proteinExistence type="predicted"/>
<keyword evidence="3" id="KW-0228">DNA excision</keyword>
<organism evidence="8 9">
    <name type="scientific">Mycoplasmopsis arginini</name>
    <name type="common">Mycoplasma arginini</name>
    <dbReference type="NCBI Taxonomy" id="2094"/>
    <lineage>
        <taxon>Bacteria</taxon>
        <taxon>Bacillati</taxon>
        <taxon>Mycoplasmatota</taxon>
        <taxon>Mycoplasmoidales</taxon>
        <taxon>Metamycoplasmataceae</taxon>
        <taxon>Mycoplasmopsis</taxon>
    </lineage>
</organism>
<comment type="caution">
    <text evidence="8">The sequence shown here is derived from an EMBL/GenBank/DDBJ whole genome shotgun (WGS) entry which is preliminary data.</text>
</comment>
<dbReference type="PANTHER" id="PTHR30562:SF1">
    <property type="entry name" value="UVRABC SYSTEM PROTEIN C"/>
    <property type="match status" value="1"/>
</dbReference>
<feature type="domain" description="UvrC family homology region profile" evidence="7">
    <location>
        <begin position="230"/>
        <end position="445"/>
    </location>
</feature>
<dbReference type="CDD" id="cd10434">
    <property type="entry name" value="GIY-YIG_UvrC_Cho"/>
    <property type="match status" value="1"/>
</dbReference>
<dbReference type="InterPro" id="IPR047296">
    <property type="entry name" value="GIY-YIG_UvrC_Cho"/>
</dbReference>
<sequence length="564" mass="66354">MIDKKLIKNISTNPGVYFWKDKDGNIIYVGKAKNLRSRMSQYFDPKMQNSFKTPAMLEKIFSFETTVFNTEDEACIFERKCIKKYNPKYNVILPTQANFPYICIYKKLNDLKIELRNKYKKEKNCLYYGPIIQSKKYKLLSKYLTHLLKTKDGFILKKMSPLEIDLAFEKAKEILNFNKDFKSQLIEKINFAANNYDFERASELKEILELIENKNLTQNIELKTKKSIDVFGIFIQEDKIFISILYYRFSSLINKKDFQFELSNYKDEFILNFIEDYYKKAEIPEIIVIEDQYKDLLFTNEIKDKINKNNSLNFQKLLSLATENAKNDITNKIKKINNNINIELAINDLKNILEVDPNKFVIFDNSFQAKTKEIVGRAMVFHNGIKVKKYNRNFILNKNKSNNSDFNYMLQNVSKFFSDPNLANEVNLIFVDGSFIQISAAHQALKKLNVNLPIFGLIKNDKHLFDKLINEKNIEIIINNSNTINYLTNIQFEIDKEAKRIYNKRHNKKLFESLLTNIKGLGPKTEEKLLEKFATYQNIISANIEELSKYVSIEIAKEIKKIKL</sequence>
<dbReference type="Gene3D" id="3.40.1440.10">
    <property type="entry name" value="GIY-YIG endonuclease"/>
    <property type="match status" value="1"/>
</dbReference>
<dbReference type="SUPFAM" id="SSF47781">
    <property type="entry name" value="RuvA domain 2-like"/>
    <property type="match status" value="1"/>
</dbReference>
<dbReference type="Pfam" id="PF22920">
    <property type="entry name" value="UvrC_RNaseH"/>
    <property type="match status" value="1"/>
</dbReference>
<dbReference type="Proteomes" id="UP001162175">
    <property type="component" value="Unassembled WGS sequence"/>
</dbReference>
<dbReference type="Gene3D" id="3.30.420.340">
    <property type="entry name" value="UvrC, RNAse H endonuclease domain"/>
    <property type="match status" value="1"/>
</dbReference>
<dbReference type="EMBL" id="JAPFAR010000148">
    <property type="protein sequence ID" value="MDI3349847.1"/>
    <property type="molecule type" value="Genomic_DNA"/>
</dbReference>
<feature type="domain" description="GIY-YIG" evidence="6">
    <location>
        <begin position="12"/>
        <end position="91"/>
    </location>
</feature>
<dbReference type="Pfam" id="PF08459">
    <property type="entry name" value="UvrC_RNaseH_dom"/>
    <property type="match status" value="1"/>
</dbReference>
<evidence type="ECO:0000259" key="6">
    <source>
        <dbReference type="PROSITE" id="PS50164"/>
    </source>
</evidence>
<dbReference type="InterPro" id="IPR001162">
    <property type="entry name" value="UvrC_RNase_H_dom"/>
</dbReference>
<evidence type="ECO:0000313" key="9">
    <source>
        <dbReference type="Proteomes" id="UP001162175"/>
    </source>
</evidence>
<dbReference type="Gene3D" id="1.10.150.20">
    <property type="entry name" value="5' to 3' exonuclease, C-terminal subdomain"/>
    <property type="match status" value="1"/>
</dbReference>
<keyword evidence="5" id="KW-0234">DNA repair</keyword>
<dbReference type="InterPro" id="IPR050066">
    <property type="entry name" value="UvrABC_protein_C"/>
</dbReference>
<dbReference type="Pfam" id="PF14520">
    <property type="entry name" value="HHH_5"/>
    <property type="match status" value="1"/>
</dbReference>
<dbReference type="PANTHER" id="PTHR30562">
    <property type="entry name" value="UVRC/OXIDOREDUCTASE"/>
    <property type="match status" value="1"/>
</dbReference>
<dbReference type="AlphaFoldDB" id="A0AA43QX84"/>